<keyword evidence="3" id="KW-1185">Reference proteome</keyword>
<evidence type="ECO:0000256" key="1">
    <source>
        <dbReference type="SAM" id="SignalP"/>
    </source>
</evidence>
<feature type="signal peptide" evidence="1">
    <location>
        <begin position="1"/>
        <end position="21"/>
    </location>
</feature>
<proteinExistence type="predicted"/>
<evidence type="ECO:0000313" key="2">
    <source>
        <dbReference type="EMBL" id="KAK1943358.1"/>
    </source>
</evidence>
<gene>
    <name evidence="2" type="ORF">P3T76_004754</name>
</gene>
<evidence type="ECO:0000313" key="3">
    <source>
        <dbReference type="Proteomes" id="UP001259832"/>
    </source>
</evidence>
<sequence length="197" mass="21530">MKVLLLLVLPVVSSMKQQGTPHPPPEPGMPTANELAAAQNQVNPVLASSNLLDSHDFFVCGSNVPGINGHYIMQPSEVVQSDPDTPVYFREDDDEEDSSQVALPDTATDVRLFRHNGFWMLADVGPWPPVTHFRCDPTKTHVIGLDVTELCGLGQITPPRIGYSPASPKLGDFPLTLQRDPCQLQIEASMSNFSDEL</sequence>
<accession>A0AAD9LN16</accession>
<dbReference type="EMBL" id="JASMQC010000007">
    <property type="protein sequence ID" value="KAK1943358.1"/>
    <property type="molecule type" value="Genomic_DNA"/>
</dbReference>
<keyword evidence="1" id="KW-0732">Signal</keyword>
<dbReference type="AlphaFoldDB" id="A0AAD9LN16"/>
<comment type="caution">
    <text evidence="2">The sequence shown here is derived from an EMBL/GenBank/DDBJ whole genome shotgun (WGS) entry which is preliminary data.</text>
</comment>
<dbReference type="Proteomes" id="UP001259832">
    <property type="component" value="Unassembled WGS sequence"/>
</dbReference>
<protein>
    <submittedName>
        <fullName evidence="2">Uncharacterized protein</fullName>
    </submittedName>
</protein>
<feature type="chain" id="PRO_5042212896" evidence="1">
    <location>
        <begin position="22"/>
        <end position="197"/>
    </location>
</feature>
<name>A0AAD9LN16_9STRA</name>
<organism evidence="2 3">
    <name type="scientific">Phytophthora citrophthora</name>
    <dbReference type="NCBI Taxonomy" id="4793"/>
    <lineage>
        <taxon>Eukaryota</taxon>
        <taxon>Sar</taxon>
        <taxon>Stramenopiles</taxon>
        <taxon>Oomycota</taxon>
        <taxon>Peronosporomycetes</taxon>
        <taxon>Peronosporales</taxon>
        <taxon>Peronosporaceae</taxon>
        <taxon>Phytophthora</taxon>
    </lineage>
</organism>
<reference evidence="2" key="1">
    <citation type="submission" date="2023-08" db="EMBL/GenBank/DDBJ databases">
        <title>Reference Genome Resource for the Citrus Pathogen Phytophthora citrophthora.</title>
        <authorList>
            <person name="Moller H."/>
            <person name="Coetzee B."/>
            <person name="Rose L.J."/>
            <person name="Van Niekerk J.M."/>
        </authorList>
    </citation>
    <scope>NUCLEOTIDE SEQUENCE</scope>
    <source>
        <strain evidence="2">STE-U-9442</strain>
    </source>
</reference>